<dbReference type="InterPro" id="IPR016181">
    <property type="entry name" value="Acyl_CoA_acyltransferase"/>
</dbReference>
<dbReference type="Pfam" id="PF00583">
    <property type="entry name" value="Acetyltransf_1"/>
    <property type="match status" value="1"/>
</dbReference>
<evidence type="ECO:0000259" key="3">
    <source>
        <dbReference type="PROSITE" id="PS51186"/>
    </source>
</evidence>
<dbReference type="PANTHER" id="PTHR43877">
    <property type="entry name" value="AMINOALKYLPHOSPHONATE N-ACETYLTRANSFERASE-RELATED-RELATED"/>
    <property type="match status" value="1"/>
</dbReference>
<organism evidence="4 5">
    <name type="scientific">Dysgonomonas macrotermitis</name>
    <dbReference type="NCBI Taxonomy" id="1346286"/>
    <lineage>
        <taxon>Bacteria</taxon>
        <taxon>Pseudomonadati</taxon>
        <taxon>Bacteroidota</taxon>
        <taxon>Bacteroidia</taxon>
        <taxon>Bacteroidales</taxon>
        <taxon>Dysgonomonadaceae</taxon>
        <taxon>Dysgonomonas</taxon>
    </lineage>
</organism>
<dbReference type="Gene3D" id="3.40.630.30">
    <property type="match status" value="1"/>
</dbReference>
<dbReference type="GO" id="GO:0016747">
    <property type="term" value="F:acyltransferase activity, transferring groups other than amino-acyl groups"/>
    <property type="evidence" value="ECO:0007669"/>
    <property type="project" value="InterPro"/>
</dbReference>
<evidence type="ECO:0000256" key="1">
    <source>
        <dbReference type="ARBA" id="ARBA00022679"/>
    </source>
</evidence>
<evidence type="ECO:0000313" key="5">
    <source>
        <dbReference type="Proteomes" id="UP000184480"/>
    </source>
</evidence>
<dbReference type="GO" id="GO:0005840">
    <property type="term" value="C:ribosome"/>
    <property type="evidence" value="ECO:0007669"/>
    <property type="project" value="UniProtKB-KW"/>
</dbReference>
<dbReference type="EMBL" id="FQUC01000004">
    <property type="protein sequence ID" value="SHF15973.1"/>
    <property type="molecule type" value="Genomic_DNA"/>
</dbReference>
<dbReference type="AlphaFoldDB" id="A0A1M4ZD43"/>
<keyword evidence="5" id="KW-1185">Reference proteome</keyword>
<dbReference type="PANTHER" id="PTHR43877:SF2">
    <property type="entry name" value="AMINOALKYLPHOSPHONATE N-ACETYLTRANSFERASE-RELATED"/>
    <property type="match status" value="1"/>
</dbReference>
<dbReference type="InterPro" id="IPR000182">
    <property type="entry name" value="GNAT_dom"/>
</dbReference>
<dbReference type="OrthoDB" id="9800604at2"/>
<dbReference type="SUPFAM" id="SSF55729">
    <property type="entry name" value="Acyl-CoA N-acyltransferases (Nat)"/>
    <property type="match status" value="1"/>
</dbReference>
<gene>
    <name evidence="4" type="ORF">SAMN05444362_10454</name>
</gene>
<reference evidence="5" key="1">
    <citation type="submission" date="2016-11" db="EMBL/GenBank/DDBJ databases">
        <authorList>
            <person name="Varghese N."/>
            <person name="Submissions S."/>
        </authorList>
    </citation>
    <scope>NUCLEOTIDE SEQUENCE [LARGE SCALE GENOMIC DNA]</scope>
    <source>
        <strain evidence="5">DSM 27370</strain>
    </source>
</reference>
<dbReference type="CDD" id="cd04301">
    <property type="entry name" value="NAT_SF"/>
    <property type="match status" value="1"/>
</dbReference>
<feature type="domain" description="N-acetyltransferase" evidence="3">
    <location>
        <begin position="12"/>
        <end position="166"/>
    </location>
</feature>
<keyword evidence="4" id="KW-0689">Ribosomal protein</keyword>
<keyword evidence="1" id="KW-0808">Transferase</keyword>
<dbReference type="STRING" id="1346286.SAMN05444362_10454"/>
<dbReference type="PROSITE" id="PS51186">
    <property type="entry name" value="GNAT"/>
    <property type="match status" value="1"/>
</dbReference>
<keyword evidence="2" id="KW-0012">Acyltransferase</keyword>
<evidence type="ECO:0000256" key="2">
    <source>
        <dbReference type="ARBA" id="ARBA00023315"/>
    </source>
</evidence>
<keyword evidence="4" id="KW-0687">Ribonucleoprotein</keyword>
<protein>
    <submittedName>
        <fullName evidence="4">Ribosomal protein S18 acetylase RimI</fullName>
    </submittedName>
</protein>
<accession>A0A1M4ZD43</accession>
<dbReference type="RefSeq" id="WP_062181469.1">
    <property type="nucleotide sequence ID" value="NZ_BBXL01000013.1"/>
</dbReference>
<proteinExistence type="predicted"/>
<evidence type="ECO:0000313" key="4">
    <source>
        <dbReference type="EMBL" id="SHF15973.1"/>
    </source>
</evidence>
<dbReference type="InterPro" id="IPR050832">
    <property type="entry name" value="Bact_Acetyltransf"/>
</dbReference>
<name>A0A1M4ZD43_9BACT</name>
<dbReference type="Proteomes" id="UP000184480">
    <property type="component" value="Unassembled WGS sequence"/>
</dbReference>
<sequence length="166" mass="18875">MQILKATIDDCATIRRIASTTWADTYREILSPEQSEYMLNMMYSDHSLAQQMENGHHFVLAIDEQSGEYRGLVSYEFGYHGENKVKIHKLYVLPESHGSGLGKLLVDYVAEQALAHGCNTITLNMNRFNHSHGFYTHMGFVIAGEEDIDIGNGYLMEDYIFEKTIG</sequence>